<name>A0ABY8RYD5_9HYPH</name>
<protein>
    <submittedName>
        <fullName evidence="1">Uncharacterized protein</fullName>
    </submittedName>
</protein>
<gene>
    <name evidence="1" type="ORF">KZ699_26350</name>
</gene>
<keyword evidence="1" id="KW-0614">Plasmid</keyword>
<accession>A0ABY8RYD5</accession>
<sequence>MTKDEIPAFIEDLVAIGCNPLAMADDDYWFIGDADLPEPLREQVQEPIVKICDRYGPRDHLYHEIIDHLRNIGRIPDFQKQ</sequence>
<reference evidence="1 2" key="1">
    <citation type="journal article" date="2023" name="Syst. Appl. Microbiol.">
        <title>Agrobacterium cucumeris sp. nov. isolated from crazy roots on cucumber (Cucumis sativus).</title>
        <authorList>
            <person name="Warabieda M."/>
            <person name="Kuzmanovic N."/>
            <person name="Trzcinski P."/>
            <person name="Pulawska J."/>
        </authorList>
    </citation>
    <scope>NUCLEOTIDE SEQUENCE [LARGE SCALE GENOMIC DNA]</scope>
    <source>
        <strain evidence="1 2">O132</strain>
    </source>
</reference>
<dbReference type="Proteomes" id="UP001225611">
    <property type="component" value="Plasmid pO132c"/>
</dbReference>
<geneLocation type="plasmid" evidence="1 2">
    <name>pO132c</name>
</geneLocation>
<dbReference type="RefSeq" id="WP_209236939.1">
    <property type="nucleotide sequence ID" value="NZ_CP080391.1"/>
</dbReference>
<keyword evidence="2" id="KW-1185">Reference proteome</keyword>
<evidence type="ECO:0000313" key="2">
    <source>
        <dbReference type="Proteomes" id="UP001225611"/>
    </source>
</evidence>
<proteinExistence type="predicted"/>
<organism evidence="1 2">
    <name type="scientific">Agrobacterium cucumeris</name>
    <dbReference type="NCBI Taxonomy" id="2862866"/>
    <lineage>
        <taxon>Bacteria</taxon>
        <taxon>Pseudomonadati</taxon>
        <taxon>Pseudomonadota</taxon>
        <taxon>Alphaproteobacteria</taxon>
        <taxon>Hyphomicrobiales</taxon>
        <taxon>Rhizobiaceae</taxon>
        <taxon>Rhizobium/Agrobacterium group</taxon>
        <taxon>Agrobacterium</taxon>
    </lineage>
</organism>
<dbReference type="EMBL" id="CP080391">
    <property type="protein sequence ID" value="WHO12054.1"/>
    <property type="molecule type" value="Genomic_DNA"/>
</dbReference>
<evidence type="ECO:0000313" key="1">
    <source>
        <dbReference type="EMBL" id="WHO12054.1"/>
    </source>
</evidence>